<dbReference type="InterPro" id="IPR050789">
    <property type="entry name" value="Diverse_Enzym_Activities"/>
</dbReference>
<dbReference type="InterPro" id="IPR012338">
    <property type="entry name" value="Beta-lactam/transpept-like"/>
</dbReference>
<keyword evidence="2" id="KW-0378">Hydrolase</keyword>
<name>A0ABX6ABP8_STRVD</name>
<accession>A0ABX6ABP8</accession>
<protein>
    <submittedName>
        <fullName evidence="2">Class A beta-lactamase-related serine hydrolase</fullName>
    </submittedName>
</protein>
<dbReference type="InterPro" id="IPR001466">
    <property type="entry name" value="Beta-lactam-related"/>
</dbReference>
<dbReference type="PANTHER" id="PTHR43283">
    <property type="entry name" value="BETA-LACTAMASE-RELATED"/>
    <property type="match status" value="1"/>
</dbReference>
<dbReference type="Pfam" id="PF00144">
    <property type="entry name" value="Beta-lactamase"/>
    <property type="match status" value="1"/>
</dbReference>
<sequence length="405" mass="43899">MTQHTATVPVARDAGPDVVSRADIDRAALDRLVAEIRNDIAAGTYDGAHLILARGGDVVVDTVLGWHERAADRALRPDAVFRVLSLTKAFTNAMALRAIGEGRLALSTRVVDLIPEFLGTDPFRTLRKDRISLVHLLTHRSGMPPTPNPGLGPDRFGVLADVVRALSTVDVLFEPGTNLNYAPAINHALMGEMVRRAYGAASFRDLARELIFDPLGMDETSFGLPAALRDRAVPLKAYLPEGGFLQPDDIECLNDRITEDAEMPWVGSVSTARDVLTFAEMIRRRGLHDGRWVLAPAIVEQATTLQTGDMPNDLYAQMAAARGWETPRGNFGLGFSLSGTGTAPTFFGPFTSPRTHGNYGAGSSLFWVDPERDLTFVFLSAGVMEESENVARFQKLSTMAVAAAL</sequence>
<reference evidence="2 3" key="1">
    <citation type="submission" date="2017-09" db="EMBL/GenBank/DDBJ databases">
        <authorList>
            <person name="Lee N."/>
            <person name="Cho B.-K."/>
        </authorList>
    </citation>
    <scope>NUCLEOTIDE SEQUENCE [LARGE SCALE GENOMIC DNA]</scope>
    <source>
        <strain evidence="2 3">ATCC 39115</strain>
    </source>
</reference>
<keyword evidence="3" id="KW-1185">Reference proteome</keyword>
<evidence type="ECO:0000313" key="2">
    <source>
        <dbReference type="EMBL" id="QEU84578.1"/>
    </source>
</evidence>
<evidence type="ECO:0000259" key="1">
    <source>
        <dbReference type="Pfam" id="PF00144"/>
    </source>
</evidence>
<dbReference type="Proteomes" id="UP000327143">
    <property type="component" value="Chromosome"/>
</dbReference>
<dbReference type="GO" id="GO:0016787">
    <property type="term" value="F:hydrolase activity"/>
    <property type="evidence" value="ECO:0007669"/>
    <property type="project" value="UniProtKB-KW"/>
</dbReference>
<dbReference type="RefSeq" id="WP_016827217.1">
    <property type="nucleotide sequence ID" value="NZ_CP023700.1"/>
</dbReference>
<dbReference type="Gene3D" id="3.40.710.10">
    <property type="entry name" value="DD-peptidase/beta-lactamase superfamily"/>
    <property type="match status" value="1"/>
</dbReference>
<organism evidence="2 3">
    <name type="scientific">Streptomyces viridosporus T7A</name>
    <dbReference type="NCBI Taxonomy" id="665577"/>
    <lineage>
        <taxon>Bacteria</taxon>
        <taxon>Bacillati</taxon>
        <taxon>Actinomycetota</taxon>
        <taxon>Actinomycetes</taxon>
        <taxon>Kitasatosporales</taxon>
        <taxon>Streptomycetaceae</taxon>
        <taxon>Streptomyces</taxon>
    </lineage>
</organism>
<feature type="domain" description="Beta-lactamase-related" evidence="1">
    <location>
        <begin position="37"/>
        <end position="385"/>
    </location>
</feature>
<dbReference type="EMBL" id="CP023700">
    <property type="protein sequence ID" value="QEU84578.1"/>
    <property type="molecule type" value="Genomic_DNA"/>
</dbReference>
<dbReference type="SUPFAM" id="SSF56601">
    <property type="entry name" value="beta-lactamase/transpeptidase-like"/>
    <property type="match status" value="1"/>
</dbReference>
<proteinExistence type="predicted"/>
<evidence type="ECO:0000313" key="3">
    <source>
        <dbReference type="Proteomes" id="UP000327143"/>
    </source>
</evidence>
<gene>
    <name evidence="2" type="ORF">CP969_07600</name>
</gene>